<protein>
    <submittedName>
        <fullName evidence="10">MMPL family transporter</fullName>
    </submittedName>
</protein>
<evidence type="ECO:0000256" key="5">
    <source>
        <dbReference type="ARBA" id="ARBA00022989"/>
    </source>
</evidence>
<dbReference type="SUPFAM" id="SSF82866">
    <property type="entry name" value="Multidrug efflux transporter AcrB transmembrane domain"/>
    <property type="match status" value="2"/>
</dbReference>
<keyword evidence="4 8" id="KW-0812">Transmembrane</keyword>
<comment type="subcellular location">
    <subcellularLocation>
        <location evidence="1">Cell membrane</location>
        <topology evidence="1">Multi-pass membrane protein</topology>
    </subcellularLocation>
</comment>
<feature type="transmembrane region" description="Helical" evidence="8">
    <location>
        <begin position="544"/>
        <end position="564"/>
    </location>
</feature>
<evidence type="ECO:0000313" key="10">
    <source>
        <dbReference type="EMBL" id="GAA2122395.1"/>
    </source>
</evidence>
<dbReference type="InterPro" id="IPR050545">
    <property type="entry name" value="Mycobact_MmpL"/>
</dbReference>
<organism evidence="10 11">
    <name type="scientific">Streptomyces synnematoformans</name>
    <dbReference type="NCBI Taxonomy" id="415721"/>
    <lineage>
        <taxon>Bacteria</taxon>
        <taxon>Bacillati</taxon>
        <taxon>Actinomycetota</taxon>
        <taxon>Actinomycetes</taxon>
        <taxon>Kitasatosporales</taxon>
        <taxon>Streptomycetaceae</taxon>
        <taxon>Streptomyces</taxon>
    </lineage>
</organism>
<keyword evidence="5 8" id="KW-1133">Transmembrane helix</keyword>
<evidence type="ECO:0000259" key="9">
    <source>
        <dbReference type="PROSITE" id="PS50156"/>
    </source>
</evidence>
<feature type="region of interest" description="Disordered" evidence="7">
    <location>
        <begin position="729"/>
        <end position="748"/>
    </location>
</feature>
<evidence type="ECO:0000256" key="3">
    <source>
        <dbReference type="ARBA" id="ARBA00022475"/>
    </source>
</evidence>
<dbReference type="InterPro" id="IPR004869">
    <property type="entry name" value="MMPL_dom"/>
</dbReference>
<dbReference type="PANTHER" id="PTHR33406:SF11">
    <property type="entry name" value="MEMBRANE PROTEIN SCO6666-RELATED"/>
    <property type="match status" value="1"/>
</dbReference>
<feature type="compositionally biased region" description="Basic and acidic residues" evidence="7">
    <location>
        <begin position="729"/>
        <end position="741"/>
    </location>
</feature>
<evidence type="ECO:0000256" key="4">
    <source>
        <dbReference type="ARBA" id="ARBA00022692"/>
    </source>
</evidence>
<accession>A0ABN2Y5G9</accession>
<evidence type="ECO:0000256" key="2">
    <source>
        <dbReference type="ARBA" id="ARBA00010157"/>
    </source>
</evidence>
<feature type="transmembrane region" description="Helical" evidence="8">
    <location>
        <begin position="601"/>
        <end position="625"/>
    </location>
</feature>
<name>A0ABN2Y5G9_9ACTN</name>
<feature type="transmembrane region" description="Helical" evidence="8">
    <location>
        <begin position="382"/>
        <end position="401"/>
    </location>
</feature>
<gene>
    <name evidence="10" type="ORF">GCM10009802_26300</name>
</gene>
<dbReference type="Pfam" id="PF03176">
    <property type="entry name" value="MMPL"/>
    <property type="match status" value="2"/>
</dbReference>
<feature type="transmembrane region" description="Helical" evidence="8">
    <location>
        <begin position="318"/>
        <end position="344"/>
    </location>
</feature>
<feature type="domain" description="SSD" evidence="9">
    <location>
        <begin position="214"/>
        <end position="343"/>
    </location>
</feature>
<feature type="transmembrane region" description="Helical" evidence="8">
    <location>
        <begin position="289"/>
        <end position="312"/>
    </location>
</feature>
<keyword evidence="11" id="KW-1185">Reference proteome</keyword>
<keyword evidence="6 8" id="KW-0472">Membrane</keyword>
<dbReference type="PANTHER" id="PTHR33406">
    <property type="entry name" value="MEMBRANE PROTEIN MJ1562-RELATED"/>
    <property type="match status" value="1"/>
</dbReference>
<evidence type="ECO:0000313" key="11">
    <source>
        <dbReference type="Proteomes" id="UP001500443"/>
    </source>
</evidence>
<dbReference type="InterPro" id="IPR000731">
    <property type="entry name" value="SSD"/>
</dbReference>
<evidence type="ECO:0000256" key="6">
    <source>
        <dbReference type="ARBA" id="ARBA00023136"/>
    </source>
</evidence>
<dbReference type="RefSeq" id="WP_344290116.1">
    <property type="nucleotide sequence ID" value="NZ_BAAAPF010000066.1"/>
</dbReference>
<dbReference type="PROSITE" id="PS50156">
    <property type="entry name" value="SSD"/>
    <property type="match status" value="1"/>
</dbReference>
<evidence type="ECO:0000256" key="8">
    <source>
        <dbReference type="SAM" id="Phobius"/>
    </source>
</evidence>
<feature type="transmembrane region" description="Helical" evidence="8">
    <location>
        <begin position="195"/>
        <end position="214"/>
    </location>
</feature>
<feature type="transmembrane region" description="Helical" evidence="8">
    <location>
        <begin position="221"/>
        <end position="242"/>
    </location>
</feature>
<reference evidence="10 11" key="1">
    <citation type="journal article" date="2019" name="Int. J. Syst. Evol. Microbiol.">
        <title>The Global Catalogue of Microorganisms (GCM) 10K type strain sequencing project: providing services to taxonomists for standard genome sequencing and annotation.</title>
        <authorList>
            <consortium name="The Broad Institute Genomics Platform"/>
            <consortium name="The Broad Institute Genome Sequencing Center for Infectious Disease"/>
            <person name="Wu L."/>
            <person name="Ma J."/>
        </authorList>
    </citation>
    <scope>NUCLEOTIDE SEQUENCE [LARGE SCALE GENOMIC DNA]</scope>
    <source>
        <strain evidence="10 11">JCM 15481</strain>
    </source>
</reference>
<proteinExistence type="inferred from homology"/>
<comment type="similarity">
    <text evidence="2">Belongs to the resistance-nodulation-cell division (RND) (TC 2.A.6) family. MmpL subfamily.</text>
</comment>
<dbReference type="Gene3D" id="1.20.1640.10">
    <property type="entry name" value="Multidrug efflux transporter AcrB transmembrane domain"/>
    <property type="match status" value="2"/>
</dbReference>
<feature type="transmembrane region" description="Helical" evidence="8">
    <location>
        <begin position="675"/>
        <end position="697"/>
    </location>
</feature>
<feature type="transmembrane region" description="Helical" evidence="8">
    <location>
        <begin position="248"/>
        <end position="268"/>
    </location>
</feature>
<feature type="transmembrane region" description="Helical" evidence="8">
    <location>
        <begin position="33"/>
        <end position="53"/>
    </location>
</feature>
<keyword evidence="3" id="KW-1003">Cell membrane</keyword>
<feature type="transmembrane region" description="Helical" evidence="8">
    <location>
        <begin position="571"/>
        <end position="589"/>
    </location>
</feature>
<evidence type="ECO:0000256" key="1">
    <source>
        <dbReference type="ARBA" id="ARBA00004651"/>
    </source>
</evidence>
<comment type="caution">
    <text evidence="10">The sequence shown here is derived from an EMBL/GenBank/DDBJ whole genome shotgun (WGS) entry which is preliminary data.</text>
</comment>
<evidence type="ECO:0000256" key="7">
    <source>
        <dbReference type="SAM" id="MobiDB-lite"/>
    </source>
</evidence>
<dbReference type="Proteomes" id="UP001500443">
    <property type="component" value="Unassembled WGS sequence"/>
</dbReference>
<sequence length="748" mass="77733">MSAQSAVPPSAATDVRAGLFARLADWSRRRRRLAILLWLAVLLGVTAAAQGAGSSWRNDFSLPGTDSQAATDLLERHGSAQAGDSVEIVFKDERGMRAAGTEQDVERMLEQVRALPSVVDVRSPYADGGAAVSEGGDIAYATVTLDGKAETVPKGDVQEIIDTAQRAGSDALQVELGGEAVRSAEEGGGGAAEGAGMLAALVILVLLFGSLVAAAVPLVTALFAVGTAIGLITLAGHAFTVADFTPPIMMLVGLGVGVDYALLIFYRYRHELIRGADRDGASRIALDAAGRTVFFAGCTVIVALLGLVALGLGSLQGVALAVALTVLVTMAASLVLLPALLSVFGRRIQRHVLRHHEKRAAKGRVEGSRWRALAAAVQRRPLPALVAALVALLALSAPALGMRLGFADAGNDAPSTTSRQAYDLLAEGFGPGFNGPLVVVAQGGAGAGGEGAGAAGERAQERISQLGGVAATTPPLPSEDGEVATVIVYPESAPQDSATADLVHDLRDEVLPPLSAQTGAEYLVGGSTAAAQDFSDTVADRMPLFVTLVVGLSTLLLMVVFRSLWIPLKAAVLNLLSIGAALGVITLVFQEGWFGVQPGPIEAFIPVMIFAIVFGLSMDYEVFLVSRMHEEWGRTKDAAHAVREGLAVTGQVITAAALIMIVVFGAFILSPERMLQQFGLGLAVAILLDALVIRCLIVPAVMQLLGRHAWWLPGPLGRVLPKVALERPEEPAASAEPERSAQRGAGVR</sequence>
<dbReference type="EMBL" id="BAAAPF010000066">
    <property type="protein sequence ID" value="GAA2122395.1"/>
    <property type="molecule type" value="Genomic_DNA"/>
</dbReference>
<feature type="transmembrane region" description="Helical" evidence="8">
    <location>
        <begin position="646"/>
        <end position="669"/>
    </location>
</feature>